<dbReference type="Pfam" id="PF03453">
    <property type="entry name" value="MoeA_N"/>
    <property type="match status" value="1"/>
</dbReference>
<dbReference type="SUPFAM" id="SSF63882">
    <property type="entry name" value="MoeA N-terminal region -like"/>
    <property type="match status" value="1"/>
</dbReference>
<dbReference type="GO" id="GO:0016779">
    <property type="term" value="F:nucleotidyltransferase activity"/>
    <property type="evidence" value="ECO:0007669"/>
    <property type="project" value="UniProtKB-ARBA"/>
</dbReference>
<dbReference type="SUPFAM" id="SSF53448">
    <property type="entry name" value="Nucleotide-diphospho-sugar transferases"/>
    <property type="match status" value="1"/>
</dbReference>
<dbReference type="EMBL" id="CAEZUJ010000010">
    <property type="protein sequence ID" value="CAB4595242.1"/>
    <property type="molecule type" value="Genomic_DNA"/>
</dbReference>
<dbReference type="InterPro" id="IPR001453">
    <property type="entry name" value="MoaB/Mog_dom"/>
</dbReference>
<dbReference type="PANTHER" id="PTHR10192">
    <property type="entry name" value="MOLYBDOPTERIN BIOSYNTHESIS PROTEIN"/>
    <property type="match status" value="1"/>
</dbReference>
<organism evidence="4">
    <name type="scientific">freshwater metagenome</name>
    <dbReference type="NCBI Taxonomy" id="449393"/>
    <lineage>
        <taxon>unclassified sequences</taxon>
        <taxon>metagenomes</taxon>
        <taxon>ecological metagenomes</taxon>
    </lineage>
</organism>
<dbReference type="CDD" id="cd00887">
    <property type="entry name" value="MoeA"/>
    <property type="match status" value="1"/>
</dbReference>
<dbReference type="SUPFAM" id="SSF53218">
    <property type="entry name" value="Molybdenum cofactor biosynthesis proteins"/>
    <property type="match status" value="1"/>
</dbReference>
<reference evidence="4" key="1">
    <citation type="submission" date="2020-05" db="EMBL/GenBank/DDBJ databases">
        <authorList>
            <person name="Chiriac C."/>
            <person name="Salcher M."/>
            <person name="Ghai R."/>
            <person name="Kavagutti S V."/>
        </authorList>
    </citation>
    <scope>NUCLEOTIDE SEQUENCE</scope>
</reference>
<keyword evidence="2" id="KW-0501">Molybdenum cofactor biosynthesis</keyword>
<dbReference type="GO" id="GO:0061599">
    <property type="term" value="F:molybdopterin molybdotransferase activity"/>
    <property type="evidence" value="ECO:0007669"/>
    <property type="project" value="TreeGrafter"/>
</dbReference>
<evidence type="ECO:0000256" key="1">
    <source>
        <dbReference type="ARBA" id="ARBA00023134"/>
    </source>
</evidence>
<dbReference type="AlphaFoldDB" id="A0A6J6G1U4"/>
<protein>
    <submittedName>
        <fullName evidence="4">Unannotated protein</fullName>
    </submittedName>
</protein>
<keyword evidence="1" id="KW-0342">GTP-binding</keyword>
<sequence>MKVQLAIAKLAQAGNASSINSNQWIYRHERSTTILSLIVAKTESELTPARNTQKKLWSALILTGGTSKRFGSDKSEAIIDGTALIDFLISSIPKAVPIVVVGPDRDNFSTCIDVIQEIPRGGGPVAGIAAGLPLIQTEYVAIFATDMPFSAALIPFLFEKLSNDSDGVTVVDEEGFQQPFSGIYRLSSLRRVLQDSEPLINTSMRVLLRKLKIENVNLNIEDTHLISDIDTQADLRNAISDSDSRLNAGIARRTVMSTLHEAKWDLARLAARGSVTRLPSEVVALSECMDRTLTKDLLALVDLPTYETSAMDGYAVSGNGPWKIIGDVKAGAPMTELLESGTAVRIATGAVIPSGTFGVVRWEFADVVDETLYAVVNQGGEIRPAGLECRKDQVITRAGTVLTPAWIGLLASAGWDNLEVTRKPRVEIILLGDEIQLSGIPENGLVRDALGPQLPGWLERMGAEVVAMSYVADELQLVVDAITLARTRADLIVTTGGTADGPRDHLHNALESVGAKLIVDRVKVRPGHPMLLADFDSVSLIGLPGNPQSAIVGLMSLGQPVIDALLGRPVCELENVITMNEIRAREDFTRLVLGNVSNGVFSEGEHLGSAMLRGLAHATGFAVAPDGAGAAGSQVKWLPIV</sequence>
<dbReference type="InterPro" id="IPR036425">
    <property type="entry name" value="MoaB/Mog-like_dom_sf"/>
</dbReference>
<dbReference type="Gene3D" id="2.170.190.11">
    <property type="entry name" value="Molybdopterin biosynthesis moea protein, domain 3"/>
    <property type="match status" value="1"/>
</dbReference>
<dbReference type="GO" id="GO:0005829">
    <property type="term" value="C:cytosol"/>
    <property type="evidence" value="ECO:0007669"/>
    <property type="project" value="TreeGrafter"/>
</dbReference>
<dbReference type="InterPro" id="IPR036135">
    <property type="entry name" value="MoeA_linker/N_sf"/>
</dbReference>
<dbReference type="InterPro" id="IPR005110">
    <property type="entry name" value="MoeA_linker/N"/>
</dbReference>
<evidence type="ECO:0000313" key="4">
    <source>
        <dbReference type="EMBL" id="CAB4595242.1"/>
    </source>
</evidence>
<accession>A0A6J6G1U4</accession>
<dbReference type="PANTHER" id="PTHR10192:SF5">
    <property type="entry name" value="GEPHYRIN"/>
    <property type="match status" value="1"/>
</dbReference>
<name>A0A6J6G1U4_9ZZZZ</name>
<dbReference type="InterPro" id="IPR038987">
    <property type="entry name" value="MoeA-like"/>
</dbReference>
<dbReference type="Gene3D" id="3.40.980.10">
    <property type="entry name" value="MoaB/Mog-like domain"/>
    <property type="match status" value="1"/>
</dbReference>
<dbReference type="Pfam" id="PF12804">
    <property type="entry name" value="NTP_transf_3"/>
    <property type="match status" value="1"/>
</dbReference>
<feature type="domain" description="MoaB/Mog" evidence="3">
    <location>
        <begin position="427"/>
        <end position="564"/>
    </location>
</feature>
<dbReference type="Gene3D" id="3.90.105.10">
    <property type="entry name" value="Molybdopterin biosynthesis moea protein, domain 2"/>
    <property type="match status" value="1"/>
</dbReference>
<evidence type="ECO:0000256" key="2">
    <source>
        <dbReference type="ARBA" id="ARBA00023150"/>
    </source>
</evidence>
<dbReference type="GO" id="GO:0005525">
    <property type="term" value="F:GTP binding"/>
    <property type="evidence" value="ECO:0007669"/>
    <property type="project" value="UniProtKB-KW"/>
</dbReference>
<dbReference type="Pfam" id="PF00994">
    <property type="entry name" value="MoCF_biosynth"/>
    <property type="match status" value="1"/>
</dbReference>
<dbReference type="GO" id="GO:0006777">
    <property type="term" value="P:Mo-molybdopterin cofactor biosynthetic process"/>
    <property type="evidence" value="ECO:0007669"/>
    <property type="project" value="UniProtKB-KW"/>
</dbReference>
<dbReference type="InterPro" id="IPR013482">
    <property type="entry name" value="Molybde_CF_guanTrfase"/>
</dbReference>
<gene>
    <name evidence="4" type="ORF">UFOPK1811_00424</name>
</gene>
<dbReference type="SMART" id="SM00852">
    <property type="entry name" value="MoCF_biosynth"/>
    <property type="match status" value="1"/>
</dbReference>
<dbReference type="InterPro" id="IPR029044">
    <property type="entry name" value="Nucleotide-diphossugar_trans"/>
</dbReference>
<evidence type="ECO:0000259" key="3">
    <source>
        <dbReference type="SMART" id="SM00852"/>
    </source>
</evidence>
<dbReference type="Gene3D" id="2.40.340.10">
    <property type="entry name" value="MoeA, C-terminal, domain IV"/>
    <property type="match status" value="1"/>
</dbReference>
<keyword evidence="1" id="KW-0547">Nucleotide-binding</keyword>
<dbReference type="InterPro" id="IPR036688">
    <property type="entry name" value="MoeA_C_domain_IV_sf"/>
</dbReference>
<dbReference type="CDD" id="cd02503">
    <property type="entry name" value="MobA"/>
    <property type="match status" value="1"/>
</dbReference>
<dbReference type="Gene3D" id="3.90.550.10">
    <property type="entry name" value="Spore Coat Polysaccharide Biosynthesis Protein SpsA, Chain A"/>
    <property type="match status" value="1"/>
</dbReference>
<dbReference type="InterPro" id="IPR025877">
    <property type="entry name" value="MobA-like_NTP_Trfase"/>
</dbReference>
<proteinExistence type="predicted"/>